<evidence type="ECO:0000256" key="6">
    <source>
        <dbReference type="ARBA" id="ARBA00023014"/>
    </source>
</evidence>
<dbReference type="SFLD" id="SFLDF00408">
    <property type="entry name" value="Diphthamide_biosynthesis_famil"/>
    <property type="match status" value="1"/>
</dbReference>
<dbReference type="PANTHER" id="PTHR10762:SF2">
    <property type="entry name" value="2-(3-AMINO-3-CARBOXYPROPYL)HISTIDINE SYNTHASE SUBUNIT 2"/>
    <property type="match status" value="1"/>
</dbReference>
<gene>
    <name evidence="8" type="ORF">DICPUDRAFT_155754</name>
</gene>
<dbReference type="Gene3D" id="3.40.50.11840">
    <property type="entry name" value="Diphthamide synthesis DPH1/DPH2 domain 1"/>
    <property type="match status" value="1"/>
</dbReference>
<dbReference type="GO" id="GO:0051536">
    <property type="term" value="F:iron-sulfur cluster binding"/>
    <property type="evidence" value="ECO:0007669"/>
    <property type="project" value="UniProtKB-KW"/>
</dbReference>
<dbReference type="eggNOG" id="KOG2648">
    <property type="taxonomic scope" value="Eukaryota"/>
</dbReference>
<keyword evidence="5 7" id="KW-0408">Iron</keyword>
<dbReference type="InParanoid" id="F0ZUT2"/>
<evidence type="ECO:0000256" key="3">
    <source>
        <dbReference type="ARBA" id="ARBA00006179"/>
    </source>
</evidence>
<dbReference type="OrthoDB" id="449241at2759"/>
<dbReference type="GO" id="GO:0090560">
    <property type="term" value="F:2-(3-amino-3-carboxypropyl)histidine synthase activity"/>
    <property type="evidence" value="ECO:0007669"/>
    <property type="project" value="InterPro"/>
</dbReference>
<dbReference type="InterPro" id="IPR042265">
    <property type="entry name" value="DPH1/DPH2_3"/>
</dbReference>
<comment type="similarity">
    <text evidence="3 7">Belongs to the DPH1/DPH2 family. DPH2 subfamily.</text>
</comment>
<evidence type="ECO:0000256" key="7">
    <source>
        <dbReference type="RuleBase" id="RU364133"/>
    </source>
</evidence>
<evidence type="ECO:0000313" key="8">
    <source>
        <dbReference type="EMBL" id="EGC32302.1"/>
    </source>
</evidence>
<evidence type="ECO:0000256" key="4">
    <source>
        <dbReference type="ARBA" id="ARBA00022723"/>
    </source>
</evidence>
<comment type="cofactor">
    <cofactor evidence="1">
        <name>[4Fe-4S] cluster</name>
        <dbReference type="ChEBI" id="CHEBI:49883"/>
    </cofactor>
</comment>
<dbReference type="STRING" id="5786.F0ZUT2"/>
<dbReference type="VEuPathDB" id="AmoebaDB:DICPUDRAFT_155754"/>
<dbReference type="Pfam" id="PF01866">
    <property type="entry name" value="Diphthamide_syn"/>
    <property type="match status" value="1"/>
</dbReference>
<dbReference type="NCBIfam" id="TIGR00322">
    <property type="entry name" value="diphth2_R"/>
    <property type="match status" value="1"/>
</dbReference>
<dbReference type="OMA" id="QIWNENH"/>
<accession>F0ZUT2</accession>
<dbReference type="RefSeq" id="XP_003291180.1">
    <property type="nucleotide sequence ID" value="XM_003291132.1"/>
</dbReference>
<evidence type="ECO:0000313" key="9">
    <source>
        <dbReference type="Proteomes" id="UP000001064"/>
    </source>
</evidence>
<dbReference type="AlphaFoldDB" id="F0ZUT2"/>
<name>F0ZUT2_DICPU</name>
<comment type="pathway">
    <text evidence="2 7">Protein modification; peptidyl-diphthamide biosynthesis.</text>
</comment>
<dbReference type="GeneID" id="10507354"/>
<comment type="function">
    <text evidence="7">Required for the first step of diphthamide biosynthesis, a post-translational modification of histidine which occurs in elongation factor 2. DPH1 and DPH2 transfer a 3-amino-3-carboxypropyl (ACP) group from S-adenosyl-L-methionine (SAM) to a histidine residue, the reaction is assisted by a reduction system comprising DPH3 and a NADH-dependent reductase. Facilitates the reduction of the catalytic iron-sulfur cluster found in the DPH1 subunit.</text>
</comment>
<evidence type="ECO:0000256" key="5">
    <source>
        <dbReference type="ARBA" id="ARBA00023004"/>
    </source>
</evidence>
<dbReference type="InterPro" id="IPR042263">
    <property type="entry name" value="DPH1/DPH2_1"/>
</dbReference>
<dbReference type="FunFam" id="3.40.50.11860:FF:000001">
    <property type="entry name" value="2-(3-amino-3-carboxypropyl)histidine synthase subunit 2"/>
    <property type="match status" value="1"/>
</dbReference>
<evidence type="ECO:0000256" key="1">
    <source>
        <dbReference type="ARBA" id="ARBA00001966"/>
    </source>
</evidence>
<dbReference type="SFLD" id="SFLDS00032">
    <property type="entry name" value="Radical_SAM_3-amino-3-carboxyp"/>
    <property type="match status" value="1"/>
</dbReference>
<keyword evidence="4 7" id="KW-0479">Metal-binding</keyword>
<dbReference type="SFLD" id="SFLDG01121">
    <property type="entry name" value="Diphthamide_biosynthesis"/>
    <property type="match status" value="1"/>
</dbReference>
<proteinExistence type="inferred from homology"/>
<dbReference type="NCBIfam" id="TIGR00272">
    <property type="entry name" value="DPH2"/>
    <property type="match status" value="1"/>
</dbReference>
<dbReference type="GO" id="GO:0017183">
    <property type="term" value="P:protein histidyl modification to diphthamide"/>
    <property type="evidence" value="ECO:0000318"/>
    <property type="project" value="GO_Central"/>
</dbReference>
<keyword evidence="9" id="KW-1185">Reference proteome</keyword>
<dbReference type="Gene3D" id="3.40.50.11860">
    <property type="entry name" value="Diphthamide synthesis DPH1/DPH2 domain 3"/>
    <property type="match status" value="1"/>
</dbReference>
<sequence>MAAAPPPSIYTESFNTSSNNNIQNEVNDNDRDTILSGFSFDEYFLVNESISVIKENNFKQIALQLPDYLLWASSELSNKIQKSVPQEYGIKVFILGDTSYGSCCVDEVTSSHLKADFIIHYGHSCLSPEILAEQFKNNENIKVSNINTFNNIYLTKSFKNNNNNNNSISNENCGVSDCCSSNNNNNDGCCGNTKNNDSSCCNSNSNSCKNNNNNNNINNNNIDNNEKNNLISGRIVDLNENDDIKNYSFVWIGDESLTLTNILLNFNQQSIYRYYIDNNKIAQETLPRNKSLMRRYHISEKCKDASVIGIVVSTLSVAKYSETIDGLKKLIISSGKKPYVFVVGRLNVPKLANFSEIDIYVIVACSENTMVDSKDFYKPIATPFELNLALRNEQWTGEYVTDFGKVFPKLLEEKLESTREKPEDEVEDDEGNIHHFSLVTGRIVLQNKSTQQQEQQSTSGEIVSVDNSFKQISLVENHLQNKTYKGLDMRIGETPVTAAIEGLSGIPKNYTSEKNNLNK</sequence>
<evidence type="ECO:0000256" key="2">
    <source>
        <dbReference type="ARBA" id="ARBA00005156"/>
    </source>
</evidence>
<dbReference type="UniPathway" id="UPA00559"/>
<dbReference type="GO" id="GO:0046872">
    <property type="term" value="F:metal ion binding"/>
    <property type="evidence" value="ECO:0007669"/>
    <property type="project" value="UniProtKB-KW"/>
</dbReference>
<dbReference type="InterPro" id="IPR010014">
    <property type="entry name" value="DHP2"/>
</dbReference>
<organism evidence="8 9">
    <name type="scientific">Dictyostelium purpureum</name>
    <name type="common">Slime mold</name>
    <dbReference type="NCBI Taxonomy" id="5786"/>
    <lineage>
        <taxon>Eukaryota</taxon>
        <taxon>Amoebozoa</taxon>
        <taxon>Evosea</taxon>
        <taxon>Eumycetozoa</taxon>
        <taxon>Dictyostelia</taxon>
        <taxon>Dictyosteliales</taxon>
        <taxon>Dictyosteliaceae</taxon>
        <taxon>Dictyostelium</taxon>
    </lineage>
</organism>
<reference evidence="9" key="1">
    <citation type="journal article" date="2011" name="Genome Biol.">
        <title>Comparative genomics of the social amoebae Dictyostelium discoideum and Dictyostelium purpureum.</title>
        <authorList>
            <consortium name="US DOE Joint Genome Institute (JGI-PGF)"/>
            <person name="Sucgang R."/>
            <person name="Kuo A."/>
            <person name="Tian X."/>
            <person name="Salerno W."/>
            <person name="Parikh A."/>
            <person name="Feasley C.L."/>
            <person name="Dalin E."/>
            <person name="Tu H."/>
            <person name="Huang E."/>
            <person name="Barry K."/>
            <person name="Lindquist E."/>
            <person name="Shapiro H."/>
            <person name="Bruce D."/>
            <person name="Schmutz J."/>
            <person name="Salamov A."/>
            <person name="Fey P."/>
            <person name="Gaudet P."/>
            <person name="Anjard C."/>
            <person name="Babu M.M."/>
            <person name="Basu S."/>
            <person name="Bushmanova Y."/>
            <person name="van der Wel H."/>
            <person name="Katoh-Kurasawa M."/>
            <person name="Dinh C."/>
            <person name="Coutinho P.M."/>
            <person name="Saito T."/>
            <person name="Elias M."/>
            <person name="Schaap P."/>
            <person name="Kay R.R."/>
            <person name="Henrissat B."/>
            <person name="Eichinger L."/>
            <person name="Rivero F."/>
            <person name="Putnam N.H."/>
            <person name="West C.M."/>
            <person name="Loomis W.F."/>
            <person name="Chisholm R.L."/>
            <person name="Shaulsky G."/>
            <person name="Strassmann J.E."/>
            <person name="Queller D.C."/>
            <person name="Kuspa A."/>
            <person name="Grigoriev I.V."/>
        </authorList>
    </citation>
    <scope>NUCLEOTIDE SEQUENCE [LARGE SCALE GENOMIC DNA]</scope>
    <source>
        <strain evidence="9">QSDP1</strain>
    </source>
</reference>
<dbReference type="EMBL" id="GL871200">
    <property type="protein sequence ID" value="EGC32302.1"/>
    <property type="molecule type" value="Genomic_DNA"/>
</dbReference>
<keyword evidence="6 7" id="KW-0411">Iron-sulfur</keyword>
<dbReference type="PANTHER" id="PTHR10762">
    <property type="entry name" value="DIPHTHAMIDE BIOSYNTHESIS PROTEIN"/>
    <property type="match status" value="1"/>
</dbReference>
<protein>
    <recommendedName>
        <fullName evidence="7">2-(3-amino-3-carboxypropyl)histidine synthase subunit 2</fullName>
    </recommendedName>
</protein>
<dbReference type="FunCoup" id="F0ZUT2">
    <property type="interactions" value="199"/>
</dbReference>
<dbReference type="KEGG" id="dpp:DICPUDRAFT_155754"/>
<dbReference type="Proteomes" id="UP000001064">
    <property type="component" value="Unassembled WGS sequence"/>
</dbReference>
<dbReference type="InterPro" id="IPR016435">
    <property type="entry name" value="DPH1/DPH2"/>
</dbReference>